<evidence type="ECO:0000313" key="1">
    <source>
        <dbReference type="EMBL" id="AEP11972.1"/>
    </source>
</evidence>
<dbReference type="Proteomes" id="UP000006791">
    <property type="component" value="Chromosome 1"/>
</dbReference>
<dbReference type="RefSeq" id="WP_014099710.1">
    <property type="nucleotide sequence ID" value="NC_016024.1"/>
</dbReference>
<protein>
    <submittedName>
        <fullName evidence="1">Uncharacterized protein</fullName>
    </submittedName>
</protein>
<reference evidence="1 2" key="1">
    <citation type="journal article" date="2012" name="Environ. Microbiol.">
        <title>Complete genome of Candidatus Chloracidobacterium thermophilum, a chlorophyll-based photoheterotroph belonging to the phylum Acidobacteria.</title>
        <authorList>
            <person name="Garcia Costas A.M."/>
            <person name="Liu Z."/>
            <person name="Tomsho L.P."/>
            <person name="Schuster S.C."/>
            <person name="Ward D.M."/>
            <person name="Bryant D.A."/>
        </authorList>
    </citation>
    <scope>NUCLEOTIDE SEQUENCE [LARGE SCALE GENOMIC DNA]</scope>
    <source>
        <strain evidence="1 2">B</strain>
    </source>
</reference>
<proteinExistence type="predicted"/>
<dbReference type="KEGG" id="ctm:Cabther_A1218"/>
<evidence type="ECO:0000313" key="2">
    <source>
        <dbReference type="Proteomes" id="UP000006791"/>
    </source>
</evidence>
<sequence length="203" mass="22310">MESLFVVHVEQDGLRCDLRGDVLKAGVHDGITYPCDHLVVTYTLENRAAVPCYVFNRGHSNARSTLGYVEQRPDGVVELSQKACLPPPDCPPTYAPVLPRVSVLKPGERQTESVYFELPLKAHTPFDFCFSESEMAPLTGSQMEFRLGYLRADEAGGEEGVPMPAQVRENDTLPAALSRRQRFLSSGVQALPPGAVRPVAPWS</sequence>
<organism evidence="1 2">
    <name type="scientific">Chloracidobacterium thermophilum (strain B)</name>
    <dbReference type="NCBI Taxonomy" id="981222"/>
    <lineage>
        <taxon>Bacteria</taxon>
        <taxon>Pseudomonadati</taxon>
        <taxon>Acidobacteriota</taxon>
        <taxon>Terriglobia</taxon>
        <taxon>Terriglobales</taxon>
        <taxon>Acidobacteriaceae</taxon>
        <taxon>Chloracidobacterium</taxon>
    </lineage>
</organism>
<name>G2LDB2_CHLTF</name>
<dbReference type="AlphaFoldDB" id="G2LDB2"/>
<gene>
    <name evidence="1" type="ordered locus">Cabther_A1218</name>
</gene>
<dbReference type="HOGENOM" id="CLU_1346904_0_0_0"/>
<keyword evidence="2" id="KW-1185">Reference proteome</keyword>
<accession>G2LDB2</accession>
<dbReference type="EMBL" id="CP002514">
    <property type="protein sequence ID" value="AEP11972.1"/>
    <property type="molecule type" value="Genomic_DNA"/>
</dbReference>